<keyword evidence="3" id="KW-1185">Reference proteome</keyword>
<comment type="caution">
    <text evidence="2">The sequence shown here is derived from an EMBL/GenBank/DDBJ whole genome shotgun (WGS) entry which is preliminary data.</text>
</comment>
<dbReference type="EMBL" id="CAJNOH010004554">
    <property type="protein sequence ID" value="CAF1373319.1"/>
    <property type="molecule type" value="Genomic_DNA"/>
</dbReference>
<sequence>MNKISSLHVALPEMAISDHLALDFESYPFTIRHPTTNEVKFGAKSIYYRIFGFPCSIDTGPGCNERIDGTFITEDVNLITEFIKSRGGMPSLKIHDLPEDLQQKHMSYRNRDQDYPGKIIFDAYEQINDLWRPPIDLGEGSLELFLHDTLRCSQPVADKSDTVTFIYLAGHGLSKPTIDKLLAGSSLGDINKNLNEKHATTMFVHEFTTGSPYTPKTGDILAYATFLDQNIFLDEFVPCKTFHGNPIISRHLILLVDSCYSGNWIDHLYRIKSRLRFNKNISVTIQTSSTAEKSSNGLYFVPLFIKFQNLTEQELTEICEEYEQLDDKRKEDLTNRAVQLPLFYCAYNISIKLFNPDDSNDEKSLFMSTNGDDQLFFRIHGFRFFTKKSFFAFFADKYKELSIMLTPDSDELTVRPILPPNETDRFMKTFISLNPSVQKYHEALPSMQYNKDVPKMIIIGMKLKMAQNNTPLCIVAIASSIKFETTNTPEETKLCHYHLHVHFLPRQHVLYPGCISGLKLYDAKITMKTINNAKGQQPVSREVEARNQLDKDAQDYSRRANTQPPELYVPGYRAYSAPLLQCLSTWANNRDISDGTVWNDPYSWKAEQLLGDVIVRSREIIIDKKKAEETLVSNIQKIRES</sequence>
<name>A0A816BP15_9BILA</name>
<accession>A0A816BP15</accession>
<proteinExistence type="predicted"/>
<gene>
    <name evidence="2" type="ORF">JXQ802_LOCUS49582</name>
    <name evidence="1" type="ORF">PYM288_LOCUS33472</name>
</gene>
<dbReference type="EMBL" id="CAJNOL010005993">
    <property type="protein sequence ID" value="CAF1612650.1"/>
    <property type="molecule type" value="Genomic_DNA"/>
</dbReference>
<evidence type="ECO:0000313" key="2">
    <source>
        <dbReference type="EMBL" id="CAF1612650.1"/>
    </source>
</evidence>
<reference evidence="2" key="1">
    <citation type="submission" date="2021-02" db="EMBL/GenBank/DDBJ databases">
        <authorList>
            <person name="Nowell W R."/>
        </authorList>
    </citation>
    <scope>NUCLEOTIDE SEQUENCE</scope>
</reference>
<dbReference type="Proteomes" id="UP000663854">
    <property type="component" value="Unassembled WGS sequence"/>
</dbReference>
<dbReference type="AlphaFoldDB" id="A0A816BP15"/>
<organism evidence="2 3">
    <name type="scientific">Rotaria sordida</name>
    <dbReference type="NCBI Taxonomy" id="392033"/>
    <lineage>
        <taxon>Eukaryota</taxon>
        <taxon>Metazoa</taxon>
        <taxon>Spiralia</taxon>
        <taxon>Gnathifera</taxon>
        <taxon>Rotifera</taxon>
        <taxon>Eurotatoria</taxon>
        <taxon>Bdelloidea</taxon>
        <taxon>Philodinida</taxon>
        <taxon>Philodinidae</taxon>
        <taxon>Rotaria</taxon>
    </lineage>
</organism>
<evidence type="ECO:0000313" key="3">
    <source>
        <dbReference type="Proteomes" id="UP000663870"/>
    </source>
</evidence>
<dbReference type="Proteomes" id="UP000663870">
    <property type="component" value="Unassembled WGS sequence"/>
</dbReference>
<evidence type="ECO:0000313" key="1">
    <source>
        <dbReference type="EMBL" id="CAF1373319.1"/>
    </source>
</evidence>
<protein>
    <submittedName>
        <fullName evidence="2">Uncharacterized protein</fullName>
    </submittedName>
</protein>